<proteinExistence type="predicted"/>
<name>A0A0F7EGY5_BRELA</name>
<dbReference type="AlphaFoldDB" id="A0A0F7EGY5"/>
<gene>
    <name evidence="1" type="ORF">EX87_12830</name>
</gene>
<evidence type="ECO:0000313" key="1">
    <source>
        <dbReference type="EMBL" id="AKF94424.1"/>
    </source>
</evidence>
<organism evidence="1">
    <name type="scientific">Brevibacillus laterosporus</name>
    <name type="common">Bacillus laterosporus</name>
    <dbReference type="NCBI Taxonomy" id="1465"/>
    <lineage>
        <taxon>Bacteria</taxon>
        <taxon>Bacillati</taxon>
        <taxon>Bacillota</taxon>
        <taxon>Bacilli</taxon>
        <taxon>Bacillales</taxon>
        <taxon>Paenibacillaceae</taxon>
        <taxon>Brevibacillus</taxon>
    </lineage>
</organism>
<protein>
    <submittedName>
        <fullName evidence="1">Uncharacterized protein</fullName>
    </submittedName>
</protein>
<reference evidence="1" key="1">
    <citation type="submission" date="2015-03" db="EMBL/GenBank/DDBJ databases">
        <title>MIGS Cultured Bacterial/Archaeal sample from Brevibacillus laterosporus.</title>
        <authorList>
            <person name="Zeng D."/>
            <person name="Zhu L."/>
            <person name="Dong G."/>
            <person name="Ye W."/>
            <person name="Ren D."/>
            <person name="Wu L."/>
            <person name="Xu J."/>
            <person name="Li G."/>
            <person name="Guo L."/>
        </authorList>
    </citation>
    <scope>NUCLEOTIDE SEQUENCE</scope>
    <source>
        <strain evidence="1">B9</strain>
    </source>
</reference>
<sequence length="75" mass="9016">MSNAERITFLLLSIPAKTFGIENASSTNFLYLLNFFKRKIDGQEAYVDWKRSRSIEKTTHKPQNFFQLEKWFFLY</sequence>
<dbReference type="EMBL" id="CP011074">
    <property type="protein sequence ID" value="AKF94424.1"/>
    <property type="molecule type" value="Genomic_DNA"/>
</dbReference>
<accession>A0A0F7EGY5</accession>